<evidence type="ECO:0000313" key="2">
    <source>
        <dbReference type="EMBL" id="KAK6988481.1"/>
    </source>
</evidence>
<dbReference type="EMBL" id="JAWWNJ010000122">
    <property type="protein sequence ID" value="KAK6988481.1"/>
    <property type="molecule type" value="Genomic_DNA"/>
</dbReference>
<organism evidence="2 3">
    <name type="scientific">Favolaschia claudopus</name>
    <dbReference type="NCBI Taxonomy" id="2862362"/>
    <lineage>
        <taxon>Eukaryota</taxon>
        <taxon>Fungi</taxon>
        <taxon>Dikarya</taxon>
        <taxon>Basidiomycota</taxon>
        <taxon>Agaricomycotina</taxon>
        <taxon>Agaricomycetes</taxon>
        <taxon>Agaricomycetidae</taxon>
        <taxon>Agaricales</taxon>
        <taxon>Marasmiineae</taxon>
        <taxon>Mycenaceae</taxon>
        <taxon>Favolaschia</taxon>
    </lineage>
</organism>
<reference evidence="2 3" key="1">
    <citation type="journal article" date="2024" name="J Genomics">
        <title>Draft genome sequencing and assembly of Favolaschia claudopus CIRM-BRFM 2984 isolated from oak limbs.</title>
        <authorList>
            <person name="Navarro D."/>
            <person name="Drula E."/>
            <person name="Chaduli D."/>
            <person name="Cazenave R."/>
            <person name="Ahrendt S."/>
            <person name="Wang J."/>
            <person name="Lipzen A."/>
            <person name="Daum C."/>
            <person name="Barry K."/>
            <person name="Grigoriev I.V."/>
            <person name="Favel A."/>
            <person name="Rosso M.N."/>
            <person name="Martin F."/>
        </authorList>
    </citation>
    <scope>NUCLEOTIDE SEQUENCE [LARGE SCALE GENOMIC DNA]</scope>
    <source>
        <strain evidence="2 3">CIRM-BRFM 2984</strain>
    </source>
</reference>
<sequence>MNSGDASVLGASSCGRSPTRRRLRRLATKGRAPLIETPREEAFRWVPDEFAALAFEVYIHLGSPTIEALSGWAIFNAMAPLIRDAKWLTVLGHSKTVADIRDLSPAKLVLSYLYETTTFNLPELENHAIRIGKLDRAVDGSDAPYVAFGLKTPSADDLETGFKRAADVDAAAPPHFPSIYPTASCQNSRITTPPPSHPRPRPDCTNETRTTPSLSRAGGGSWQKIPTGSSTTMIRAKEIKRTYRRFPAQAPSDPSPSFTASDLLPLAATHLGDLRFADKSTLKLKAPASESPNIYVFNAFSPIGTAVVAAGWWRVGVDVGIVAVGQSNGVGVRCLIKVRWVPRRRRRCLAYPHFSLDSSQFGSSAGLQSPTILPSACSTASASLPRQCGDILRRRRRSPSNFPPPPKASNLIHFEFFVLEGLNSMLEMVHQVILRRRPSSPSLAPPLTL</sequence>
<feature type="region of interest" description="Disordered" evidence="1">
    <location>
        <begin position="1"/>
        <end position="20"/>
    </location>
</feature>
<gene>
    <name evidence="2" type="ORF">R3P38DRAFT_3443843</name>
</gene>
<dbReference type="Proteomes" id="UP001362999">
    <property type="component" value="Unassembled WGS sequence"/>
</dbReference>
<accession>A0AAV9ZQ63</accession>
<name>A0AAV9ZQ63_9AGAR</name>
<evidence type="ECO:0000256" key="1">
    <source>
        <dbReference type="SAM" id="MobiDB-lite"/>
    </source>
</evidence>
<protein>
    <submittedName>
        <fullName evidence="2">Uncharacterized protein</fullName>
    </submittedName>
</protein>
<keyword evidence="3" id="KW-1185">Reference proteome</keyword>
<evidence type="ECO:0000313" key="3">
    <source>
        <dbReference type="Proteomes" id="UP001362999"/>
    </source>
</evidence>
<feature type="compositionally biased region" description="Polar residues" evidence="1">
    <location>
        <begin position="182"/>
        <end position="191"/>
    </location>
</feature>
<feature type="region of interest" description="Disordered" evidence="1">
    <location>
        <begin position="182"/>
        <end position="228"/>
    </location>
</feature>
<dbReference type="AlphaFoldDB" id="A0AAV9ZQ63"/>
<proteinExistence type="predicted"/>
<comment type="caution">
    <text evidence="2">The sequence shown here is derived from an EMBL/GenBank/DDBJ whole genome shotgun (WGS) entry which is preliminary data.</text>
</comment>